<reference evidence="1 2" key="1">
    <citation type="journal article" date="2021" name="Elife">
        <title>Chloroplast acquisition without the gene transfer in kleptoplastic sea slugs, Plakobranchus ocellatus.</title>
        <authorList>
            <person name="Maeda T."/>
            <person name="Takahashi S."/>
            <person name="Yoshida T."/>
            <person name="Shimamura S."/>
            <person name="Takaki Y."/>
            <person name="Nagai Y."/>
            <person name="Toyoda A."/>
            <person name="Suzuki Y."/>
            <person name="Arimoto A."/>
            <person name="Ishii H."/>
            <person name="Satoh N."/>
            <person name="Nishiyama T."/>
            <person name="Hasebe M."/>
            <person name="Maruyama T."/>
            <person name="Minagawa J."/>
            <person name="Obokata J."/>
            <person name="Shigenobu S."/>
        </authorList>
    </citation>
    <scope>NUCLEOTIDE SEQUENCE [LARGE SCALE GENOMIC DNA]</scope>
</reference>
<accession>A0AAV4GAG0</accession>
<gene>
    <name evidence="1" type="ORF">ElyMa_004098100</name>
</gene>
<protein>
    <submittedName>
        <fullName evidence="1">Uncharacterized protein</fullName>
    </submittedName>
</protein>
<evidence type="ECO:0000313" key="1">
    <source>
        <dbReference type="EMBL" id="GFR82459.1"/>
    </source>
</evidence>
<sequence>MIKLQRVGLDLQTCSVLMHSPLFIKLIGPVGQSLEQIIETHLSDRRHTVCKQHTTVLTHFSSNLGLAGQSLEQIVERHPSVTRLDYALAVLIHSQRTTVLTHFSSNLGLAGQSLEQIIQRHTRVTEGTLSATMC</sequence>
<comment type="caution">
    <text evidence="1">The sequence shown here is derived from an EMBL/GenBank/DDBJ whole genome shotgun (WGS) entry which is preliminary data.</text>
</comment>
<name>A0AAV4GAG0_9GAST</name>
<dbReference type="EMBL" id="BMAT01008337">
    <property type="protein sequence ID" value="GFR82459.1"/>
    <property type="molecule type" value="Genomic_DNA"/>
</dbReference>
<dbReference type="AlphaFoldDB" id="A0AAV4GAG0"/>
<keyword evidence="2" id="KW-1185">Reference proteome</keyword>
<evidence type="ECO:0000313" key="2">
    <source>
        <dbReference type="Proteomes" id="UP000762676"/>
    </source>
</evidence>
<dbReference type="Proteomes" id="UP000762676">
    <property type="component" value="Unassembled WGS sequence"/>
</dbReference>
<proteinExistence type="predicted"/>
<organism evidence="1 2">
    <name type="scientific">Elysia marginata</name>
    <dbReference type="NCBI Taxonomy" id="1093978"/>
    <lineage>
        <taxon>Eukaryota</taxon>
        <taxon>Metazoa</taxon>
        <taxon>Spiralia</taxon>
        <taxon>Lophotrochozoa</taxon>
        <taxon>Mollusca</taxon>
        <taxon>Gastropoda</taxon>
        <taxon>Heterobranchia</taxon>
        <taxon>Euthyneura</taxon>
        <taxon>Panpulmonata</taxon>
        <taxon>Sacoglossa</taxon>
        <taxon>Placobranchoidea</taxon>
        <taxon>Plakobranchidae</taxon>
        <taxon>Elysia</taxon>
    </lineage>
</organism>